<dbReference type="AlphaFoldDB" id="A0A8J5HJX0"/>
<evidence type="ECO:0000313" key="6">
    <source>
        <dbReference type="EMBL" id="KAG6529983.1"/>
    </source>
</evidence>
<keyword evidence="1" id="KW-0479">Metal-binding</keyword>
<feature type="domain" description="EF-hand" evidence="4">
    <location>
        <begin position="111"/>
        <end position="146"/>
    </location>
</feature>
<evidence type="ECO:0000313" key="7">
    <source>
        <dbReference type="Proteomes" id="UP000734854"/>
    </source>
</evidence>
<dbReference type="InterPro" id="IPR002048">
    <property type="entry name" value="EF_hand_dom"/>
</dbReference>
<protein>
    <recommendedName>
        <fullName evidence="4">EF-hand domain-containing protein</fullName>
    </recommendedName>
</protein>
<keyword evidence="2" id="KW-0677">Repeat</keyword>
<keyword evidence="3" id="KW-0106">Calcium</keyword>
<dbReference type="Pfam" id="PF13499">
    <property type="entry name" value="EF-hand_7"/>
    <property type="match status" value="2"/>
</dbReference>
<reference evidence="5 7" key="1">
    <citation type="submission" date="2020-08" db="EMBL/GenBank/DDBJ databases">
        <title>Plant Genome Project.</title>
        <authorList>
            <person name="Zhang R.-G."/>
        </authorList>
    </citation>
    <scope>NUCLEOTIDE SEQUENCE [LARGE SCALE GENOMIC DNA]</scope>
    <source>
        <tissue evidence="5">Rhizome</tissue>
    </source>
</reference>
<accession>A0A8J5HJX0</accession>
<comment type="caution">
    <text evidence="5">The sequence shown here is derived from an EMBL/GenBank/DDBJ whole genome shotgun (WGS) entry which is preliminary data.</text>
</comment>
<name>A0A8J5HJX0_ZINOF</name>
<sequence>MDPSELKRVFQMFDQNGDGSITNEELHDSLKNMGLHIPEEELTAMIEKIDTDGDGCMDMEEFGALYLMIMEDRNEEEMEEAFKVFDQNGDGFITDEELGLVLRSLGLEQGKTVEACRKMISKVDVDGDGKVNFHEFKQMMKTEALRP</sequence>
<dbReference type="EMBL" id="JACMSC010000003">
    <property type="protein sequence ID" value="KAG6529983.1"/>
    <property type="molecule type" value="Genomic_DNA"/>
</dbReference>
<evidence type="ECO:0000256" key="2">
    <source>
        <dbReference type="ARBA" id="ARBA00022737"/>
    </source>
</evidence>
<dbReference type="InterPro" id="IPR018247">
    <property type="entry name" value="EF_Hand_1_Ca_BS"/>
</dbReference>
<evidence type="ECO:0000259" key="4">
    <source>
        <dbReference type="PROSITE" id="PS50222"/>
    </source>
</evidence>
<evidence type="ECO:0000256" key="3">
    <source>
        <dbReference type="ARBA" id="ARBA00022837"/>
    </source>
</evidence>
<evidence type="ECO:0000256" key="1">
    <source>
        <dbReference type="ARBA" id="ARBA00022723"/>
    </source>
</evidence>
<feature type="domain" description="EF-hand" evidence="4">
    <location>
        <begin position="1"/>
        <end position="36"/>
    </location>
</feature>
<dbReference type="SUPFAM" id="SSF47473">
    <property type="entry name" value="EF-hand"/>
    <property type="match status" value="1"/>
</dbReference>
<keyword evidence="7" id="KW-1185">Reference proteome</keyword>
<evidence type="ECO:0000313" key="5">
    <source>
        <dbReference type="EMBL" id="KAG6526167.1"/>
    </source>
</evidence>
<gene>
    <name evidence="6" type="ORF">ZIOFF_012200</name>
    <name evidence="5" type="ORF">ZIOFF_016144</name>
</gene>
<dbReference type="CDD" id="cd00051">
    <property type="entry name" value="EFh"/>
    <property type="match status" value="2"/>
</dbReference>
<proteinExistence type="predicted"/>
<organism evidence="5 7">
    <name type="scientific">Zingiber officinale</name>
    <name type="common">Ginger</name>
    <name type="synonym">Amomum zingiber</name>
    <dbReference type="NCBI Taxonomy" id="94328"/>
    <lineage>
        <taxon>Eukaryota</taxon>
        <taxon>Viridiplantae</taxon>
        <taxon>Streptophyta</taxon>
        <taxon>Embryophyta</taxon>
        <taxon>Tracheophyta</taxon>
        <taxon>Spermatophyta</taxon>
        <taxon>Magnoliopsida</taxon>
        <taxon>Liliopsida</taxon>
        <taxon>Zingiberales</taxon>
        <taxon>Zingiberaceae</taxon>
        <taxon>Zingiber</taxon>
    </lineage>
</organism>
<dbReference type="PROSITE" id="PS00018">
    <property type="entry name" value="EF_HAND_1"/>
    <property type="match status" value="4"/>
</dbReference>
<dbReference type="EMBL" id="JACMSC010000004">
    <property type="protein sequence ID" value="KAG6526167.1"/>
    <property type="molecule type" value="Genomic_DNA"/>
</dbReference>
<dbReference type="InterPro" id="IPR039647">
    <property type="entry name" value="EF_hand_pair_protein_CML-like"/>
</dbReference>
<dbReference type="SMART" id="SM00054">
    <property type="entry name" value="EFh"/>
    <property type="match status" value="4"/>
</dbReference>
<dbReference type="Proteomes" id="UP000734854">
    <property type="component" value="Unassembled WGS sequence"/>
</dbReference>
<dbReference type="Gene3D" id="1.10.238.10">
    <property type="entry name" value="EF-hand"/>
    <property type="match status" value="2"/>
</dbReference>
<dbReference type="PRINTS" id="PR01697">
    <property type="entry name" value="PARVALBUMIN"/>
</dbReference>
<dbReference type="InterPro" id="IPR011992">
    <property type="entry name" value="EF-hand-dom_pair"/>
</dbReference>
<feature type="domain" description="EF-hand" evidence="4">
    <location>
        <begin position="73"/>
        <end position="108"/>
    </location>
</feature>
<dbReference type="PANTHER" id="PTHR10891">
    <property type="entry name" value="EF-HAND CALCIUM-BINDING DOMAIN CONTAINING PROTEIN"/>
    <property type="match status" value="1"/>
</dbReference>
<dbReference type="FunFam" id="1.10.238.10:FF:000001">
    <property type="entry name" value="Calmodulin 1"/>
    <property type="match status" value="1"/>
</dbReference>
<feature type="domain" description="EF-hand" evidence="4">
    <location>
        <begin position="37"/>
        <end position="72"/>
    </location>
</feature>
<dbReference type="PROSITE" id="PS50222">
    <property type="entry name" value="EF_HAND_2"/>
    <property type="match status" value="4"/>
</dbReference>
<dbReference type="GO" id="GO:0005509">
    <property type="term" value="F:calcium ion binding"/>
    <property type="evidence" value="ECO:0007669"/>
    <property type="project" value="InterPro"/>
</dbReference>